<feature type="region of interest" description="Disordered" evidence="1">
    <location>
        <begin position="190"/>
        <end position="257"/>
    </location>
</feature>
<feature type="compositionally biased region" description="Basic and acidic residues" evidence="1">
    <location>
        <begin position="547"/>
        <end position="563"/>
    </location>
</feature>
<gene>
    <name evidence="3" type="ORF">niasHT_012500</name>
</gene>
<sequence>MLRNQIFWIALLVSLLRVAHLAQSHGGAANNGYDESETEEDEENNFSESPRQSTADGVFHTDEDDEELKQLKNHTRDEYDQQQLAKAMELSREEIGNDPHDDQQQIEAVKQLSLKQHKKREQVQLELALQESIKQKPSEQPIEEKSEHEKLFHDLNAVESEALQLYMLGLDGQAKALLNESAQNRAKVKERYKSWKKQNSGGGGVGTGNTTGAVLGSAGYGGAETDRPYLNSRPESSKAAEHRGKAVEQPKEVSAGDEGFNEAEKTVFKNGLNMGRNERELYLFQLSDDESKDKVFSAWLKQDIVEQKYSKMLDKEDDTVRRRELTIDEQEENHTVWRGGHHCTDQEEEYDDTVSHIGHNTDEEEDDATVLHTRRNRDREEDDGAVLQTRRNRDREEDDATVLHTRRNREREEDVATVSNIRRNTDHNANSNLVSHSEQSDSNSEQFESEKVFPMPPPPPYSDYDESDIETIKQIDLGPIYDSEANRYYKKSTTTKTMNRSKSNKAKKEVPFDLNNMSIDKLREMAEQLKLTEEAKNKNTKKPSGTTKKETKTVKKNDNRNEDTVAGSAYDERSSNQLKKKKSIKGRKENKE</sequence>
<dbReference type="PROSITE" id="PS50330">
    <property type="entry name" value="UIM"/>
    <property type="match status" value="1"/>
</dbReference>
<dbReference type="SMART" id="SM00726">
    <property type="entry name" value="UIM"/>
    <property type="match status" value="2"/>
</dbReference>
<organism evidence="3 4">
    <name type="scientific">Heterodera trifolii</name>
    <dbReference type="NCBI Taxonomy" id="157864"/>
    <lineage>
        <taxon>Eukaryota</taxon>
        <taxon>Metazoa</taxon>
        <taxon>Ecdysozoa</taxon>
        <taxon>Nematoda</taxon>
        <taxon>Chromadorea</taxon>
        <taxon>Rhabditida</taxon>
        <taxon>Tylenchina</taxon>
        <taxon>Tylenchomorpha</taxon>
        <taxon>Tylenchoidea</taxon>
        <taxon>Heteroderidae</taxon>
        <taxon>Heteroderinae</taxon>
        <taxon>Heterodera</taxon>
    </lineage>
</organism>
<protein>
    <submittedName>
        <fullName evidence="3">Uncharacterized protein</fullName>
    </submittedName>
</protein>
<feature type="region of interest" description="Disordered" evidence="1">
    <location>
        <begin position="332"/>
        <end position="463"/>
    </location>
</feature>
<evidence type="ECO:0000313" key="4">
    <source>
        <dbReference type="Proteomes" id="UP001620626"/>
    </source>
</evidence>
<feature type="compositionally biased region" description="Polar residues" evidence="1">
    <location>
        <begin position="417"/>
        <end position="446"/>
    </location>
</feature>
<keyword evidence="2" id="KW-0732">Signal</keyword>
<feature type="compositionally biased region" description="Basic and acidic residues" evidence="1">
    <location>
        <begin position="235"/>
        <end position="251"/>
    </location>
</feature>
<evidence type="ECO:0000313" key="3">
    <source>
        <dbReference type="EMBL" id="KAL3112931.1"/>
    </source>
</evidence>
<dbReference type="AlphaFoldDB" id="A0ABD2LCX0"/>
<dbReference type="EMBL" id="JBICBT010000459">
    <property type="protein sequence ID" value="KAL3112931.1"/>
    <property type="molecule type" value="Genomic_DNA"/>
</dbReference>
<feature type="signal peptide" evidence="2">
    <location>
        <begin position="1"/>
        <end position="21"/>
    </location>
</feature>
<feature type="compositionally biased region" description="Basic and acidic residues" evidence="1">
    <location>
        <begin position="520"/>
        <end position="537"/>
    </location>
</feature>
<name>A0ABD2LCX0_9BILA</name>
<accession>A0ABD2LCX0</accession>
<proteinExistence type="predicted"/>
<feature type="region of interest" description="Disordered" evidence="1">
    <location>
        <begin position="486"/>
        <end position="592"/>
    </location>
</feature>
<dbReference type="InterPro" id="IPR003903">
    <property type="entry name" value="UIM_dom"/>
</dbReference>
<feature type="region of interest" description="Disordered" evidence="1">
    <location>
        <begin position="26"/>
        <end position="66"/>
    </location>
</feature>
<reference evidence="3 4" key="1">
    <citation type="submission" date="2024-10" db="EMBL/GenBank/DDBJ databases">
        <authorList>
            <person name="Kim D."/>
        </authorList>
    </citation>
    <scope>NUCLEOTIDE SEQUENCE [LARGE SCALE GENOMIC DNA]</scope>
    <source>
        <strain evidence="3">BH-2024</strain>
    </source>
</reference>
<dbReference type="Proteomes" id="UP001620626">
    <property type="component" value="Unassembled WGS sequence"/>
</dbReference>
<comment type="caution">
    <text evidence="3">The sequence shown here is derived from an EMBL/GenBank/DDBJ whole genome shotgun (WGS) entry which is preliminary data.</text>
</comment>
<feature type="compositionally biased region" description="Acidic residues" evidence="1">
    <location>
        <begin position="34"/>
        <end position="45"/>
    </location>
</feature>
<evidence type="ECO:0000256" key="2">
    <source>
        <dbReference type="SAM" id="SignalP"/>
    </source>
</evidence>
<keyword evidence="4" id="KW-1185">Reference proteome</keyword>
<feature type="compositionally biased region" description="Polar residues" evidence="1">
    <location>
        <begin position="491"/>
        <end position="501"/>
    </location>
</feature>
<evidence type="ECO:0000256" key="1">
    <source>
        <dbReference type="SAM" id="MobiDB-lite"/>
    </source>
</evidence>
<feature type="chain" id="PRO_5044762213" evidence="2">
    <location>
        <begin position="22"/>
        <end position="592"/>
    </location>
</feature>
<feature type="compositionally biased region" description="Gly residues" evidence="1">
    <location>
        <begin position="200"/>
        <end position="209"/>
    </location>
</feature>